<sequence length="74" mass="8292">MSGSYGVSEFDYGQCPCTGNYEHRLIEVDVVVEQRNVVLTNIPQGECPLCGSQVYKMQIMERIETLMATAERSS</sequence>
<name>A0A250J0X1_9BACT</name>
<dbReference type="RefSeq" id="WP_043428958.1">
    <property type="nucleotide sequence ID" value="NZ_CP022098.1"/>
</dbReference>
<protein>
    <recommendedName>
        <fullName evidence="3">YgiT-type zinc finger domain-containing protein</fullName>
    </recommendedName>
</protein>
<gene>
    <name evidence="1" type="ORF">CYFUS_003054</name>
</gene>
<dbReference type="AlphaFoldDB" id="A0A250J0X1"/>
<dbReference type="KEGG" id="cfus:CYFUS_003054"/>
<dbReference type="EMBL" id="CP022098">
    <property type="protein sequence ID" value="ATB37629.1"/>
    <property type="molecule type" value="Genomic_DNA"/>
</dbReference>
<reference evidence="1 2" key="1">
    <citation type="submission" date="2017-06" db="EMBL/GenBank/DDBJ databases">
        <title>Sequencing and comparative analysis of myxobacterial genomes.</title>
        <authorList>
            <person name="Rupp O."/>
            <person name="Goesmann A."/>
            <person name="Sogaard-Andersen L."/>
        </authorList>
    </citation>
    <scope>NUCLEOTIDE SEQUENCE [LARGE SCALE GENOMIC DNA]</scope>
    <source>
        <strain evidence="1 2">DSM 52655</strain>
    </source>
</reference>
<organism evidence="1 2">
    <name type="scientific">Cystobacter fuscus</name>
    <dbReference type="NCBI Taxonomy" id="43"/>
    <lineage>
        <taxon>Bacteria</taxon>
        <taxon>Pseudomonadati</taxon>
        <taxon>Myxococcota</taxon>
        <taxon>Myxococcia</taxon>
        <taxon>Myxococcales</taxon>
        <taxon>Cystobacterineae</taxon>
        <taxon>Archangiaceae</taxon>
        <taxon>Cystobacter</taxon>
    </lineage>
</organism>
<evidence type="ECO:0000313" key="2">
    <source>
        <dbReference type="Proteomes" id="UP000217257"/>
    </source>
</evidence>
<evidence type="ECO:0008006" key="3">
    <source>
        <dbReference type="Google" id="ProtNLM"/>
    </source>
</evidence>
<proteinExistence type="predicted"/>
<evidence type="ECO:0000313" key="1">
    <source>
        <dbReference type="EMBL" id="ATB37629.1"/>
    </source>
</evidence>
<accession>A0A250J0X1</accession>
<dbReference type="Proteomes" id="UP000217257">
    <property type="component" value="Chromosome"/>
</dbReference>